<dbReference type="AlphaFoldDB" id="A0A1W1V181"/>
<accession>A0A1W1V181</accession>
<dbReference type="Proteomes" id="UP000192368">
    <property type="component" value="Unassembled WGS sequence"/>
</dbReference>
<dbReference type="OrthoDB" id="3035208at2"/>
<name>A0A1W1V181_PEPAS</name>
<evidence type="ECO:0000313" key="1">
    <source>
        <dbReference type="EMBL" id="SMB87070.1"/>
    </source>
</evidence>
<organism evidence="1 2">
    <name type="scientific">Peptoniphilus asaccharolyticus DSM 20463</name>
    <dbReference type="NCBI Taxonomy" id="573058"/>
    <lineage>
        <taxon>Bacteria</taxon>
        <taxon>Bacillati</taxon>
        <taxon>Bacillota</taxon>
        <taxon>Tissierellia</taxon>
        <taxon>Tissierellales</taxon>
        <taxon>Peptoniphilaceae</taxon>
        <taxon>Peptoniphilus</taxon>
    </lineage>
</organism>
<dbReference type="EMBL" id="FWWR01000009">
    <property type="protein sequence ID" value="SMB87070.1"/>
    <property type="molecule type" value="Genomic_DNA"/>
</dbReference>
<dbReference type="RefSeq" id="WP_084230627.1">
    <property type="nucleotide sequence ID" value="NZ_FWWR01000009.1"/>
</dbReference>
<protein>
    <submittedName>
        <fullName evidence="1">Uncharacterized protein</fullName>
    </submittedName>
</protein>
<proteinExistence type="predicted"/>
<reference evidence="2" key="1">
    <citation type="submission" date="2017-04" db="EMBL/GenBank/DDBJ databases">
        <authorList>
            <person name="Varghese N."/>
            <person name="Submissions S."/>
        </authorList>
    </citation>
    <scope>NUCLEOTIDE SEQUENCE [LARGE SCALE GENOMIC DNA]</scope>
    <source>
        <strain evidence="2">DSM 20463</strain>
    </source>
</reference>
<evidence type="ECO:0000313" key="2">
    <source>
        <dbReference type="Proteomes" id="UP000192368"/>
    </source>
</evidence>
<sequence length="149" mass="16617">MANIDLKENPYFGIPTKQEDINNATYTMTEFDDEIVENPWTFSLVERGTDNKGNKIVTLEPCFGEVIQEGLPLSARNLGNVDVGVDLLYKWKNWVNERILALTLKGDASDGAILNGFLAIQFVATLKDLGDNILILDGYYDEDRGVLSV</sequence>
<keyword evidence="2" id="KW-1185">Reference proteome</keyword>
<gene>
    <name evidence="1" type="ORF">SAMN00017477_1012</name>
</gene>
<dbReference type="STRING" id="573058.SAMN00017477_1012"/>